<evidence type="ECO:0000256" key="4">
    <source>
        <dbReference type="ARBA" id="ARBA00023015"/>
    </source>
</evidence>
<protein>
    <recommendedName>
        <fullName evidence="2">Viral late gene transcription factor 3</fullName>
    </recommendedName>
</protein>
<reference evidence="7 8" key="1">
    <citation type="journal article" date="2006" name="J. Virol.">
        <title>Genome of crocodilepox virus.</title>
        <authorList>
            <person name="Afonso C.L."/>
            <person name="Tulman E.R."/>
            <person name="Delhon G."/>
            <person name="Lu Z."/>
            <person name="Viljoen G.J."/>
            <person name="Wallace D.B."/>
            <person name="Kutish G.F."/>
            <person name="Rock D.L."/>
        </authorList>
    </citation>
    <scope>NUCLEOTIDE SEQUENCE [LARGE SCALE GENOMIC DNA]</scope>
    <source>
        <strain evidence="8">Isolate Crocodylus niloticus/Zimbabwe/Ume/2001</strain>
    </source>
</reference>
<evidence type="ECO:0000313" key="7">
    <source>
        <dbReference type="EMBL" id="ABJ09013.1"/>
    </source>
</evidence>
<evidence type="ECO:0000256" key="1">
    <source>
        <dbReference type="ARBA" id="ARBA00003347"/>
    </source>
</evidence>
<comment type="function">
    <text evidence="1">Acts with RNA polymerase to initiate transcription from late gene promoters.</text>
</comment>
<keyword evidence="8" id="KW-1185">Reference proteome</keyword>
<gene>
    <name evidence="7" type="ORF">CRV122</name>
</gene>
<proteinExistence type="predicted"/>
<organismHost>
    <name type="scientific">Crocodylus porosus</name>
    <name type="common">Saltwater crocodile</name>
    <name type="synonym">Estuarine crocodile</name>
    <dbReference type="NCBI Taxonomy" id="8502"/>
</organismHost>
<keyword evidence="4" id="KW-0804">Transcription</keyword>
<organismHost>
    <name type="scientific">Crocodylus niloticus</name>
    <name type="common">Nile crocodile</name>
    <name type="synonym">African crocodile</name>
    <dbReference type="NCBI Taxonomy" id="8501"/>
</organismHost>
<keyword evidence="3" id="KW-0426">Late protein</keyword>
<keyword evidence="5" id="KW-0010">Activator</keyword>
<evidence type="ECO:0000256" key="5">
    <source>
        <dbReference type="ARBA" id="ARBA00023159"/>
    </source>
</evidence>
<dbReference type="RefSeq" id="YP_784312.1">
    <property type="nucleotide sequence ID" value="NC_008030.1"/>
</dbReference>
<evidence type="ECO:0000256" key="3">
    <source>
        <dbReference type="ARBA" id="ARBA00022921"/>
    </source>
</evidence>
<dbReference type="InterPro" id="IPR007031">
    <property type="entry name" value="Poxvirus_VLTF3"/>
</dbReference>
<keyword evidence="4" id="KW-0805">Transcription regulation</keyword>
<evidence type="ECO:0000256" key="2">
    <source>
        <dbReference type="ARBA" id="ARBA00021729"/>
    </source>
</evidence>
<evidence type="ECO:0000313" key="8">
    <source>
        <dbReference type="Proteomes" id="UP000011300"/>
    </source>
</evidence>
<name>Q070C9_CPRVZ</name>
<organism evidence="7 8">
    <name type="scientific">Nile crocodilepox virus (isolate Crocodylus niloticus/Zimbabwe/Ume/2001)</name>
    <name type="common">CRV</name>
    <dbReference type="NCBI Taxonomy" id="1289473"/>
    <lineage>
        <taxon>Viruses</taxon>
        <taxon>Varidnaviria</taxon>
        <taxon>Bamfordvirae</taxon>
        <taxon>Nucleocytoviricota</taxon>
        <taxon>Pokkesviricetes</taxon>
        <taxon>Chitovirales</taxon>
        <taxon>Poxviridae</taxon>
        <taxon>Chordopoxvirinae</taxon>
        <taxon>Crocodylidpoxvirus</taxon>
        <taxon>Crocodylidpoxvirus nilecrocodilepox</taxon>
        <taxon>Nile crocodilepox virus</taxon>
    </lineage>
</organism>
<dbReference type="EMBL" id="DQ356948">
    <property type="protein sequence ID" value="ABJ09013.1"/>
    <property type="molecule type" value="Genomic_DNA"/>
</dbReference>
<dbReference type="Pfam" id="PF04947">
    <property type="entry name" value="Pox_VLTF3"/>
    <property type="match status" value="1"/>
</dbReference>
<evidence type="ECO:0000259" key="6">
    <source>
        <dbReference type="Pfam" id="PF08792"/>
    </source>
</evidence>
<sequence length="225" mass="26386">MNSLKCCNSCKHNGLVTEYDYEFCVFCESIFTIHVKTVKKSSFHVSNKLIHLRNVLRRLLSRQCSSHIIDEIMTDIERYNISSQDVDANFVSNFLKEKDKINKKDYKLVFEIINHVRNDTLNLTTEKINEIVEIFKLLVFFTQENTESKTINYSFFLDKIFNVIGVTANLKPQTVKNYAKNNYNQLTWEKFLRFLDGKCLANNVVDYGHEYVFGTYDHSPCSLEV</sequence>
<dbReference type="GeneID" id="4363365"/>
<dbReference type="GO" id="GO:0046782">
    <property type="term" value="P:regulation of viral transcription"/>
    <property type="evidence" value="ECO:0007669"/>
    <property type="project" value="InterPro"/>
</dbReference>
<dbReference type="KEGG" id="vg:4363365"/>
<dbReference type="InterPro" id="IPR014900">
    <property type="entry name" value="VLTF-3_Zn_ribbon"/>
</dbReference>
<dbReference type="Proteomes" id="UP000011300">
    <property type="component" value="Segment"/>
</dbReference>
<feature type="domain" description="Viral late gene transcription factor 3 zinc ribbon" evidence="6">
    <location>
        <begin position="3"/>
        <end position="32"/>
    </location>
</feature>
<organismHost>
    <name type="scientific">Crocodylus johnstoni</name>
    <name type="common">Australian freshwater crocodile</name>
    <dbReference type="NCBI Taxonomy" id="184234"/>
</organismHost>
<dbReference type="Pfam" id="PF08792">
    <property type="entry name" value="A2L_zn_ribbon"/>
    <property type="match status" value="1"/>
</dbReference>
<accession>Q070C9</accession>